<evidence type="ECO:0000313" key="1">
    <source>
        <dbReference type="EMBL" id="SPC96637.1"/>
    </source>
</evidence>
<name>A0A2N9G1I0_FAGSY</name>
<proteinExistence type="predicted"/>
<organism evidence="1">
    <name type="scientific">Fagus sylvatica</name>
    <name type="common">Beechnut</name>
    <dbReference type="NCBI Taxonomy" id="28930"/>
    <lineage>
        <taxon>Eukaryota</taxon>
        <taxon>Viridiplantae</taxon>
        <taxon>Streptophyta</taxon>
        <taxon>Embryophyta</taxon>
        <taxon>Tracheophyta</taxon>
        <taxon>Spermatophyta</taxon>
        <taxon>Magnoliopsida</taxon>
        <taxon>eudicotyledons</taxon>
        <taxon>Gunneridae</taxon>
        <taxon>Pentapetalae</taxon>
        <taxon>rosids</taxon>
        <taxon>fabids</taxon>
        <taxon>Fagales</taxon>
        <taxon>Fagaceae</taxon>
        <taxon>Fagus</taxon>
    </lineage>
</organism>
<dbReference type="EMBL" id="OIVN01001686">
    <property type="protein sequence ID" value="SPC96637.1"/>
    <property type="molecule type" value="Genomic_DNA"/>
</dbReference>
<dbReference type="AlphaFoldDB" id="A0A2N9G1I0"/>
<gene>
    <name evidence="1" type="ORF">FSB_LOCUS24519</name>
</gene>
<protein>
    <submittedName>
        <fullName evidence="1">Uncharacterized protein</fullName>
    </submittedName>
</protein>
<accession>A0A2N9G1I0</accession>
<reference evidence="1" key="1">
    <citation type="submission" date="2018-02" db="EMBL/GenBank/DDBJ databases">
        <authorList>
            <person name="Cohen D.B."/>
            <person name="Kent A.D."/>
        </authorList>
    </citation>
    <scope>NUCLEOTIDE SEQUENCE</scope>
</reference>
<sequence length="189" mass="21378">MAPIDIHFDRSAPHPVDVHRCHLALTSFPSISTAWVWNSTPMVALELLSNSLRSKHDKRLDFPTVESPITTIFNKDGFWLILDENVADLWLILDDFGVILVEIVAMGLLSVMVENYSVDCADLRLLSNSLRSKHDKRDGFWLILDENVADLWLILDDFGVILVEIVAIGLLSVMVENYSVDCADLRLMK</sequence>